<dbReference type="PANTHER" id="PTHR36122:SF2">
    <property type="entry name" value="NICOTINAMIDE RIBOSIDE TRANSPORTER PNUC"/>
    <property type="match status" value="1"/>
</dbReference>
<dbReference type="PANTHER" id="PTHR36122">
    <property type="entry name" value="NICOTINAMIDE RIBOSIDE TRANSPORTER PNUC"/>
    <property type="match status" value="1"/>
</dbReference>
<keyword evidence="7 8" id="KW-0472">Membrane</keyword>
<keyword evidence="5 8" id="KW-0812">Transmembrane</keyword>
<comment type="subcellular location">
    <subcellularLocation>
        <location evidence="1">Cell membrane</location>
        <topology evidence="1">Multi-pass membrane protein</topology>
    </subcellularLocation>
</comment>
<evidence type="ECO:0000256" key="7">
    <source>
        <dbReference type="ARBA" id="ARBA00023136"/>
    </source>
</evidence>
<evidence type="ECO:0000313" key="9">
    <source>
        <dbReference type="EMBL" id="MFI7585452.1"/>
    </source>
</evidence>
<reference evidence="9 10" key="1">
    <citation type="submission" date="2024-10" db="EMBL/GenBank/DDBJ databases">
        <title>The Natural Products Discovery Center: Release of the First 8490 Sequenced Strains for Exploring Actinobacteria Biosynthetic Diversity.</title>
        <authorList>
            <person name="Kalkreuter E."/>
            <person name="Kautsar S.A."/>
            <person name="Yang D."/>
            <person name="Bader C.D."/>
            <person name="Teijaro C.N."/>
            <person name="Fluegel L."/>
            <person name="Davis C.M."/>
            <person name="Simpson J.R."/>
            <person name="Lauterbach L."/>
            <person name="Steele A.D."/>
            <person name="Gui C."/>
            <person name="Meng S."/>
            <person name="Li G."/>
            <person name="Viehrig K."/>
            <person name="Ye F."/>
            <person name="Su P."/>
            <person name="Kiefer A.F."/>
            <person name="Nichols A."/>
            <person name="Cepeda A.J."/>
            <person name="Yan W."/>
            <person name="Fan B."/>
            <person name="Jiang Y."/>
            <person name="Adhikari A."/>
            <person name="Zheng C.-J."/>
            <person name="Schuster L."/>
            <person name="Cowan T.M."/>
            <person name="Smanski M.J."/>
            <person name="Chevrette M.G."/>
            <person name="De Carvalho L.P.S."/>
            <person name="Shen B."/>
        </authorList>
    </citation>
    <scope>NUCLEOTIDE SEQUENCE [LARGE SCALE GENOMIC DNA]</scope>
    <source>
        <strain evidence="9 10">NPDC049639</strain>
    </source>
</reference>
<dbReference type="EMBL" id="JBITLV010000001">
    <property type="protein sequence ID" value="MFI7585452.1"/>
    <property type="molecule type" value="Genomic_DNA"/>
</dbReference>
<comment type="similarity">
    <text evidence="2">Belongs to the nicotinamide ribonucleoside (NR) uptake permease (TC 4.B.1) family.</text>
</comment>
<evidence type="ECO:0000313" key="10">
    <source>
        <dbReference type="Proteomes" id="UP001612915"/>
    </source>
</evidence>
<evidence type="ECO:0000256" key="2">
    <source>
        <dbReference type="ARBA" id="ARBA00006669"/>
    </source>
</evidence>
<dbReference type="Proteomes" id="UP001612915">
    <property type="component" value="Unassembled WGS sequence"/>
</dbReference>
<feature type="transmembrane region" description="Helical" evidence="8">
    <location>
        <begin position="77"/>
        <end position="94"/>
    </location>
</feature>
<comment type="caution">
    <text evidence="9">The sequence shown here is derived from an EMBL/GenBank/DDBJ whole genome shotgun (WGS) entry which is preliminary data.</text>
</comment>
<sequence length="227" mass="25215">MTLIQGWVQAFLDAANSVAFTAFGVGTTWGEVAGFATGLLCVWLVARNHVLNWPVGVVSSGYYLLVFWTAGLFADSVLQLVYIALGLLGWWSWLHGGEQRTELPITRVTGYQWGVLVAAGTAGTLLMALVVRHATTSTVYWFDALTTVLSLLATWGQVRRKLESWWLWIAADLIYVPLYLSRDLALTAGLYLLFLGLCGYGLLAWWRLLAEQEKARSTRELVVERVA</sequence>
<dbReference type="NCBIfam" id="TIGR01528">
    <property type="entry name" value="NMN_trans_PnuC"/>
    <property type="match status" value="1"/>
</dbReference>
<gene>
    <name evidence="9" type="primary">pnuC</name>
    <name evidence="9" type="ORF">ACIB24_00075</name>
</gene>
<feature type="transmembrane region" description="Helical" evidence="8">
    <location>
        <begin position="188"/>
        <end position="209"/>
    </location>
</feature>
<proteinExistence type="inferred from homology"/>
<feature type="transmembrane region" description="Helical" evidence="8">
    <location>
        <begin position="53"/>
        <end position="71"/>
    </location>
</feature>
<evidence type="ECO:0000256" key="1">
    <source>
        <dbReference type="ARBA" id="ARBA00004651"/>
    </source>
</evidence>
<keyword evidence="6 8" id="KW-1133">Transmembrane helix</keyword>
<evidence type="ECO:0000256" key="3">
    <source>
        <dbReference type="ARBA" id="ARBA00022448"/>
    </source>
</evidence>
<organism evidence="9 10">
    <name type="scientific">Spongisporangium articulatum</name>
    <dbReference type="NCBI Taxonomy" id="3362603"/>
    <lineage>
        <taxon>Bacteria</taxon>
        <taxon>Bacillati</taxon>
        <taxon>Actinomycetota</taxon>
        <taxon>Actinomycetes</taxon>
        <taxon>Kineosporiales</taxon>
        <taxon>Kineosporiaceae</taxon>
        <taxon>Spongisporangium</taxon>
    </lineage>
</organism>
<evidence type="ECO:0000256" key="5">
    <source>
        <dbReference type="ARBA" id="ARBA00022692"/>
    </source>
</evidence>
<accession>A0ABW8AIH8</accession>
<protein>
    <submittedName>
        <fullName evidence="9">Nicotinamide riboside transporter PnuC</fullName>
    </submittedName>
</protein>
<evidence type="ECO:0000256" key="4">
    <source>
        <dbReference type="ARBA" id="ARBA00022475"/>
    </source>
</evidence>
<feature type="transmembrane region" description="Helical" evidence="8">
    <location>
        <begin position="20"/>
        <end position="46"/>
    </location>
</feature>
<keyword evidence="10" id="KW-1185">Reference proteome</keyword>
<evidence type="ECO:0000256" key="6">
    <source>
        <dbReference type="ARBA" id="ARBA00022989"/>
    </source>
</evidence>
<dbReference type="InterPro" id="IPR006419">
    <property type="entry name" value="NMN_transpt_PnuC"/>
</dbReference>
<evidence type="ECO:0000256" key="8">
    <source>
        <dbReference type="SAM" id="Phobius"/>
    </source>
</evidence>
<name>A0ABW8AIH8_9ACTN</name>
<feature type="transmembrane region" description="Helical" evidence="8">
    <location>
        <begin position="115"/>
        <end position="134"/>
    </location>
</feature>
<dbReference type="RefSeq" id="WP_398273344.1">
    <property type="nucleotide sequence ID" value="NZ_JBITLV010000001.1"/>
</dbReference>
<keyword evidence="4" id="KW-1003">Cell membrane</keyword>
<dbReference type="Pfam" id="PF04973">
    <property type="entry name" value="NMN_transporter"/>
    <property type="match status" value="1"/>
</dbReference>
<keyword evidence="3" id="KW-0813">Transport</keyword>